<dbReference type="InterPro" id="IPR027417">
    <property type="entry name" value="P-loop_NTPase"/>
</dbReference>
<dbReference type="InterPro" id="IPR003593">
    <property type="entry name" value="AAA+_ATPase"/>
</dbReference>
<dbReference type="AlphaFoldDB" id="A0AAU7MSN9"/>
<dbReference type="SMART" id="SM00382">
    <property type="entry name" value="AAA"/>
    <property type="match status" value="1"/>
</dbReference>
<name>A0AAU7MSN9_9GAMM</name>
<keyword evidence="2" id="KW-0547">Nucleotide-binding</keyword>
<dbReference type="GO" id="GO:0005524">
    <property type="term" value="F:ATP binding"/>
    <property type="evidence" value="ECO:0007669"/>
    <property type="project" value="UniProtKB-KW"/>
</dbReference>
<dbReference type="InterPro" id="IPR041664">
    <property type="entry name" value="AAA_16"/>
</dbReference>
<dbReference type="CDD" id="cd00009">
    <property type="entry name" value="AAA"/>
    <property type="match status" value="1"/>
</dbReference>
<proteinExistence type="predicted"/>
<evidence type="ECO:0000313" key="2">
    <source>
        <dbReference type="EMBL" id="XBQ21576.1"/>
    </source>
</evidence>
<gene>
    <name evidence="2" type="ORF">ABNF92_19920</name>
</gene>
<keyword evidence="2" id="KW-0067">ATP-binding</keyword>
<dbReference type="PANTHER" id="PTHR34301">
    <property type="entry name" value="DNA-BINDING PROTEIN-RELATED"/>
    <property type="match status" value="1"/>
</dbReference>
<reference evidence="2" key="1">
    <citation type="submission" date="2024-05" db="EMBL/GenBank/DDBJ databases">
        <title>Draft Genome Sequences of Flagellimonas sp. MMG031 and Marinobacter sp. MMG032 Isolated from the dinoflagellate Symbiodinium pilosum.</title>
        <authorList>
            <person name="Shikuma N.J."/>
            <person name="Farrell M.V."/>
        </authorList>
    </citation>
    <scope>NUCLEOTIDE SEQUENCE</scope>
    <source>
        <strain evidence="2">MMG032</strain>
        <plasmid evidence="2">unnaned</plasmid>
    </source>
</reference>
<organism evidence="2">
    <name type="scientific">Marinobacter sp. MMG032</name>
    <dbReference type="NCBI Taxonomy" id="3158548"/>
    <lineage>
        <taxon>Bacteria</taxon>
        <taxon>Pseudomonadati</taxon>
        <taxon>Pseudomonadota</taxon>
        <taxon>Gammaproteobacteria</taxon>
        <taxon>Pseudomonadales</taxon>
        <taxon>Marinobacteraceae</taxon>
        <taxon>Marinobacter</taxon>
    </lineage>
</organism>
<sequence length="453" mass="51874">MAIEGYDRQAFGRKLAKLVFPAQPIHSIEHLFGRENELRRIEEALYASGRHIFIYGDRGVGKSSLAATAANQYQSSDSEYIDVSCSPDATFSDVIANIAYQAISASRLSKKTIKEKAGANFKFLNLERASEITLRDLHDEIKSLLDAVEMLREVSIVHSETPVVVIDEFDRMESEKERALFSDLLKHLGDKRIDIKFIFTGVASTIDALLGAHQSAIRQLETIELPKLSWDARWEIVTDAAEEFGIEVDKNILVRIAAVSDGYPYYVHLITEKLMWHVFWQEMYITKVTKNHYQSAINDAIHSISAELKKPYEKAISQRTGDYEEVIWSTADSEWLHRYVKDMYSSYEYIMKQFDDKHPLTSEKYGARIRNLKNENCGEILVPDPKKKGMYSYKEKMLRGYVRMQAEAHGIELIGEQTEAKATHHVTARASSGYYQSKVPKGVYFDRDRKNGR</sequence>
<dbReference type="PANTHER" id="PTHR34301:SF8">
    <property type="entry name" value="ATPASE DOMAIN-CONTAINING PROTEIN"/>
    <property type="match status" value="1"/>
</dbReference>
<dbReference type="RefSeq" id="WP_222534932.1">
    <property type="nucleotide sequence ID" value="NZ_CP157803.1"/>
</dbReference>
<dbReference type="Gene3D" id="3.40.50.300">
    <property type="entry name" value="P-loop containing nucleotide triphosphate hydrolases"/>
    <property type="match status" value="1"/>
</dbReference>
<feature type="domain" description="AAA+ ATPase" evidence="1">
    <location>
        <begin position="48"/>
        <end position="221"/>
    </location>
</feature>
<dbReference type="KEGG" id="mamm:ABNF92_19920"/>
<dbReference type="SUPFAM" id="SSF52540">
    <property type="entry name" value="P-loop containing nucleoside triphosphate hydrolases"/>
    <property type="match status" value="1"/>
</dbReference>
<keyword evidence="2" id="KW-0614">Plasmid</keyword>
<dbReference type="EMBL" id="CP157803">
    <property type="protein sequence ID" value="XBQ21576.1"/>
    <property type="molecule type" value="Genomic_DNA"/>
</dbReference>
<geneLocation type="plasmid" evidence="2">
    <name>unnaned</name>
</geneLocation>
<evidence type="ECO:0000259" key="1">
    <source>
        <dbReference type="SMART" id="SM00382"/>
    </source>
</evidence>
<dbReference type="Pfam" id="PF13191">
    <property type="entry name" value="AAA_16"/>
    <property type="match status" value="1"/>
</dbReference>
<protein>
    <submittedName>
        <fullName evidence="2">ATP-binding protein</fullName>
    </submittedName>
</protein>
<accession>A0AAU7MSN9</accession>